<reference evidence="8" key="1">
    <citation type="submission" date="2014-09" db="EMBL/GenBank/DDBJ databases">
        <authorList>
            <person name="Magalhaes I.L.F."/>
            <person name="Oliveira U."/>
            <person name="Santos F.R."/>
            <person name="Vidigal T.H.D.A."/>
            <person name="Brescovit A.D."/>
            <person name="Santos A.J."/>
        </authorList>
    </citation>
    <scope>NUCLEOTIDE SEQUENCE</scope>
    <source>
        <tissue evidence="8">Shoot tissue taken approximately 20 cm above the soil surface</tissue>
    </source>
</reference>
<feature type="compositionally biased region" description="Basic and acidic residues" evidence="6">
    <location>
        <begin position="27"/>
        <end position="37"/>
    </location>
</feature>
<dbReference type="SUPFAM" id="SSF90229">
    <property type="entry name" value="CCCH zinc finger"/>
    <property type="match status" value="1"/>
</dbReference>
<keyword evidence="2 5" id="KW-0863">Zinc-finger</keyword>
<dbReference type="SMART" id="SM00356">
    <property type="entry name" value="ZnF_C3H1"/>
    <property type="match status" value="1"/>
</dbReference>
<dbReference type="EMBL" id="GBRH01187551">
    <property type="protein sequence ID" value="JAE10345.1"/>
    <property type="molecule type" value="Transcribed_RNA"/>
</dbReference>
<dbReference type="AlphaFoldDB" id="A0A0A9FBB5"/>
<evidence type="ECO:0000313" key="8">
    <source>
        <dbReference type="EMBL" id="JAE10345.1"/>
    </source>
</evidence>
<dbReference type="InterPro" id="IPR036855">
    <property type="entry name" value="Znf_CCCH_sf"/>
</dbReference>
<evidence type="ECO:0000256" key="1">
    <source>
        <dbReference type="ARBA" id="ARBA00022723"/>
    </source>
</evidence>
<evidence type="ECO:0000256" key="5">
    <source>
        <dbReference type="PROSITE-ProRule" id="PRU00723"/>
    </source>
</evidence>
<proteinExistence type="predicted"/>
<keyword evidence="4" id="KW-0238">DNA-binding</keyword>
<evidence type="ECO:0000256" key="6">
    <source>
        <dbReference type="SAM" id="MobiDB-lite"/>
    </source>
</evidence>
<evidence type="ECO:0000259" key="7">
    <source>
        <dbReference type="PROSITE" id="PS50103"/>
    </source>
</evidence>
<dbReference type="InterPro" id="IPR052650">
    <property type="entry name" value="Zinc_finger_CCCH"/>
</dbReference>
<dbReference type="InterPro" id="IPR000571">
    <property type="entry name" value="Znf_CCCH"/>
</dbReference>
<dbReference type="PANTHER" id="PTHR36886:SF3">
    <property type="entry name" value="PROTEIN FRIGIDA-ESSENTIAL 1"/>
    <property type="match status" value="1"/>
</dbReference>
<feature type="zinc finger region" description="C3H1-type" evidence="5">
    <location>
        <begin position="99"/>
        <end position="126"/>
    </location>
</feature>
<dbReference type="GO" id="GO:0003677">
    <property type="term" value="F:DNA binding"/>
    <property type="evidence" value="ECO:0007669"/>
    <property type="project" value="UniProtKB-KW"/>
</dbReference>
<keyword evidence="1 5" id="KW-0479">Metal-binding</keyword>
<evidence type="ECO:0000256" key="2">
    <source>
        <dbReference type="ARBA" id="ARBA00022771"/>
    </source>
</evidence>
<feature type="compositionally biased region" description="Acidic residues" evidence="6">
    <location>
        <begin position="13"/>
        <end position="26"/>
    </location>
</feature>
<organism evidence="8">
    <name type="scientific">Arundo donax</name>
    <name type="common">Giant reed</name>
    <name type="synonym">Donax arundinaceus</name>
    <dbReference type="NCBI Taxonomy" id="35708"/>
    <lineage>
        <taxon>Eukaryota</taxon>
        <taxon>Viridiplantae</taxon>
        <taxon>Streptophyta</taxon>
        <taxon>Embryophyta</taxon>
        <taxon>Tracheophyta</taxon>
        <taxon>Spermatophyta</taxon>
        <taxon>Magnoliopsida</taxon>
        <taxon>Liliopsida</taxon>
        <taxon>Poales</taxon>
        <taxon>Poaceae</taxon>
        <taxon>PACMAD clade</taxon>
        <taxon>Arundinoideae</taxon>
        <taxon>Arundineae</taxon>
        <taxon>Arundo</taxon>
    </lineage>
</organism>
<dbReference type="PANTHER" id="PTHR36886">
    <property type="entry name" value="PROTEIN FRIGIDA-ESSENTIAL 1"/>
    <property type="match status" value="1"/>
</dbReference>
<accession>A0A0A9FBB5</accession>
<dbReference type="Pfam" id="PF23030">
    <property type="entry name" value="SCAF11-like_C"/>
    <property type="match status" value="1"/>
</dbReference>
<evidence type="ECO:0000256" key="3">
    <source>
        <dbReference type="ARBA" id="ARBA00022833"/>
    </source>
</evidence>
<keyword evidence="3 5" id="KW-0862">Zinc</keyword>
<name>A0A0A9FBB5_ARUDO</name>
<dbReference type="GO" id="GO:0008270">
    <property type="term" value="F:zinc ion binding"/>
    <property type="evidence" value="ECO:0007669"/>
    <property type="project" value="UniProtKB-KW"/>
</dbReference>
<reference evidence="8" key="2">
    <citation type="journal article" date="2015" name="Data Brief">
        <title>Shoot transcriptome of the giant reed, Arundo donax.</title>
        <authorList>
            <person name="Barrero R.A."/>
            <person name="Guerrero F.D."/>
            <person name="Moolhuijzen P."/>
            <person name="Goolsby J.A."/>
            <person name="Tidwell J."/>
            <person name="Bellgard S.E."/>
            <person name="Bellgard M.I."/>
        </authorList>
    </citation>
    <scope>NUCLEOTIDE SEQUENCE</scope>
    <source>
        <tissue evidence="8">Shoot tissue taken approximately 20 cm above the soil surface</tissue>
    </source>
</reference>
<dbReference type="PROSITE" id="PS50103">
    <property type="entry name" value="ZF_C3H1"/>
    <property type="match status" value="1"/>
</dbReference>
<sequence length="624" mass="68434">MASAGGAVRATDEIPEVEMDIVEQEEPERVGSKRARDSPNGMAYGFYGVTTAGNVNYDGTSKIGGPYLHGTHGLETLPASSALRLSSSSPGENLENENKRPTKICTFYAQGRCQKGKSCIFLHEREGPGLLAPAGNGYPRGPQEGSQLQHLSSLKVPQLKDSEGSSKAELYRNLIHVYGEDNRRLAHAVDKENSLTPGISQGMSCSIDDSLTKRPSTPINELVQSPVVHEKNHRPFIGRHSSLASETYFDGGTYPRLLDGGNLQSDLDKGNSLSDHHVSKTRLDVNTLNPDHRYQSHSLSISSDPLQHSEKLSAYGGITDILPNTHQKEHCSNHASYSSHSSTGFRNPVYATSDHSFSSPTLRITSYQGILSRHPFTHGIEKVGLHKYVDVDKGSGTSGPALLASSPPQHSILSAGSFSPVKDEVWETSVPFVPSFTFPDSTTPSRSQYDPFVDIVEPPKVENTNNFKSNISCSISNQHTNQCVVDKSLNCDDKLTRNISAKGSNELACLIARDRGRSSSLDDNNRVKACDRKNDAAGNNENTREFRFHLAEHIKELIKPFWKEGNLSKDAHKRVVKKSVDKVLVSIEPHQVPTTEELITNYITASGSKIEKLVKAYVDRHRTT</sequence>
<feature type="region of interest" description="Disordered" evidence="6">
    <location>
        <begin position="1"/>
        <end position="37"/>
    </location>
</feature>
<evidence type="ECO:0000256" key="4">
    <source>
        <dbReference type="ARBA" id="ARBA00023125"/>
    </source>
</evidence>
<dbReference type="Gene3D" id="4.10.1000.10">
    <property type="entry name" value="Zinc finger, CCCH-type"/>
    <property type="match status" value="1"/>
</dbReference>
<dbReference type="InterPro" id="IPR057031">
    <property type="entry name" value="SFR19-like_C"/>
</dbReference>
<protein>
    <recommendedName>
        <fullName evidence="7">C3H1-type domain-containing protein</fullName>
    </recommendedName>
</protein>
<feature type="domain" description="C3H1-type" evidence="7">
    <location>
        <begin position="99"/>
        <end position="126"/>
    </location>
</feature>